<gene>
    <name evidence="2" type="ORF">SAMN05421665_1843</name>
</gene>
<organism evidence="2 3">
    <name type="scientific">Yoonia rosea</name>
    <dbReference type="NCBI Taxonomy" id="287098"/>
    <lineage>
        <taxon>Bacteria</taxon>
        <taxon>Pseudomonadati</taxon>
        <taxon>Pseudomonadota</taxon>
        <taxon>Alphaproteobacteria</taxon>
        <taxon>Rhodobacterales</taxon>
        <taxon>Paracoccaceae</taxon>
        <taxon>Yoonia</taxon>
    </lineage>
</organism>
<dbReference type="Proteomes" id="UP000186997">
    <property type="component" value="Unassembled WGS sequence"/>
</dbReference>
<dbReference type="EMBL" id="FTPR01000001">
    <property type="protein sequence ID" value="SIT84368.1"/>
    <property type="molecule type" value="Genomic_DNA"/>
</dbReference>
<evidence type="ECO:0008006" key="4">
    <source>
        <dbReference type="Google" id="ProtNLM"/>
    </source>
</evidence>
<dbReference type="AlphaFoldDB" id="A0A1R3X398"/>
<accession>A0A1R3X398</accession>
<feature type="chain" id="PRO_5012232820" description="Excinuclease ABC subunit B" evidence="1">
    <location>
        <begin position="17"/>
        <end position="142"/>
    </location>
</feature>
<dbReference type="RefSeq" id="WP_076659281.1">
    <property type="nucleotide sequence ID" value="NZ_FTPR01000001.1"/>
</dbReference>
<name>A0A1R3X398_9RHOB</name>
<feature type="signal peptide" evidence="1">
    <location>
        <begin position="1"/>
        <end position="16"/>
    </location>
</feature>
<sequence>MRTALAFLLLASPAAAWEFSASPICTLTDTQAAGEITVTYDPAITEYAVTVTLPQGRWAGDPVFGMAFANDRPISIQTDRHSVSPDGRSITVKDRGFGNVLDGLEFNARAYAILGDTTVGFDLDGIGPAMTAFRNCPAANLA</sequence>
<evidence type="ECO:0000256" key="1">
    <source>
        <dbReference type="SAM" id="SignalP"/>
    </source>
</evidence>
<keyword evidence="1" id="KW-0732">Signal</keyword>
<proteinExistence type="predicted"/>
<evidence type="ECO:0000313" key="2">
    <source>
        <dbReference type="EMBL" id="SIT84368.1"/>
    </source>
</evidence>
<reference evidence="3" key="1">
    <citation type="submission" date="2017-01" db="EMBL/GenBank/DDBJ databases">
        <authorList>
            <person name="Varghese N."/>
            <person name="Submissions S."/>
        </authorList>
    </citation>
    <scope>NUCLEOTIDE SEQUENCE [LARGE SCALE GENOMIC DNA]</scope>
    <source>
        <strain evidence="3">DSM 29591</strain>
    </source>
</reference>
<evidence type="ECO:0000313" key="3">
    <source>
        <dbReference type="Proteomes" id="UP000186997"/>
    </source>
</evidence>
<protein>
    <recommendedName>
        <fullName evidence="4">Excinuclease ABC subunit B</fullName>
    </recommendedName>
</protein>
<keyword evidence="3" id="KW-1185">Reference proteome</keyword>
<dbReference type="OrthoDB" id="7679320at2"/>